<reference evidence="1 2" key="1">
    <citation type="journal article" date="2021" name="BMC Genomics">
        <title>Datura genome reveals duplications of psychoactive alkaloid biosynthetic genes and high mutation rate following tissue culture.</title>
        <authorList>
            <person name="Rajewski A."/>
            <person name="Carter-House D."/>
            <person name="Stajich J."/>
            <person name="Litt A."/>
        </authorList>
    </citation>
    <scope>NUCLEOTIDE SEQUENCE [LARGE SCALE GENOMIC DNA]</scope>
    <source>
        <strain evidence="1">AR-01</strain>
    </source>
</reference>
<sequence length="109" mass="11766">MGVDVCEFPVKEITSTYNDRAFANGSSNSALSSLLTELKDVKETLGAVSSDLHKSNELLDVLISNVVDLKNQLTLIQHEGVKSFNKVLCQVDSPAARAEISDNEAVQNS</sequence>
<dbReference type="EMBL" id="JACEIK010015226">
    <property type="protein sequence ID" value="MCE3216943.1"/>
    <property type="molecule type" value="Genomic_DNA"/>
</dbReference>
<evidence type="ECO:0000313" key="1">
    <source>
        <dbReference type="EMBL" id="MCE3216943.1"/>
    </source>
</evidence>
<dbReference type="Proteomes" id="UP000823775">
    <property type="component" value="Unassembled WGS sequence"/>
</dbReference>
<evidence type="ECO:0000313" key="2">
    <source>
        <dbReference type="Proteomes" id="UP000823775"/>
    </source>
</evidence>
<name>A0ABS8WXI8_DATST</name>
<keyword evidence="2" id="KW-1185">Reference proteome</keyword>
<accession>A0ABS8WXI8</accession>
<protein>
    <submittedName>
        <fullName evidence="1">Uncharacterized protein</fullName>
    </submittedName>
</protein>
<comment type="caution">
    <text evidence="1">The sequence shown here is derived from an EMBL/GenBank/DDBJ whole genome shotgun (WGS) entry which is preliminary data.</text>
</comment>
<gene>
    <name evidence="1" type="ORF">HAX54_009597</name>
</gene>
<organism evidence="1 2">
    <name type="scientific">Datura stramonium</name>
    <name type="common">Jimsonweed</name>
    <name type="synonym">Common thornapple</name>
    <dbReference type="NCBI Taxonomy" id="4076"/>
    <lineage>
        <taxon>Eukaryota</taxon>
        <taxon>Viridiplantae</taxon>
        <taxon>Streptophyta</taxon>
        <taxon>Embryophyta</taxon>
        <taxon>Tracheophyta</taxon>
        <taxon>Spermatophyta</taxon>
        <taxon>Magnoliopsida</taxon>
        <taxon>eudicotyledons</taxon>
        <taxon>Gunneridae</taxon>
        <taxon>Pentapetalae</taxon>
        <taxon>asterids</taxon>
        <taxon>lamiids</taxon>
        <taxon>Solanales</taxon>
        <taxon>Solanaceae</taxon>
        <taxon>Solanoideae</taxon>
        <taxon>Datureae</taxon>
        <taxon>Datura</taxon>
    </lineage>
</organism>
<proteinExistence type="predicted"/>